<dbReference type="HOGENOM" id="CLU_050513_0_0_10"/>
<dbReference type="eggNOG" id="ENOG502Z9D6">
    <property type="taxonomic scope" value="Bacteria"/>
</dbReference>
<sequence>MRLGQGVTEKMYICNAMKKQLLWGMSLLFVVSCNTGHETEMVRGAYYWSTTFALDSTQQAFLSTHRISRLYVRYFDVVDNREGQAVPNATIDFHSAIPKGIEIVPTIYILNDCMRHEEPDLAEKLLKRVLQMNETNDIPKIRELQIDCDWTASTRQRYYDFLRELRERAAQQGIVLSTTIRLHQLSMEVPPVERGTLMMYNTGDFRRLDDHKPILDMAVVRPYLRHLKRYALTLNTAYPLFKFRLLFRRGRFVGVIHSKDEYPILSTDSIITRMPALGDIIDARNAVEAMRPDANNEIILYDMSTDNLTRFNPSEYEKIYHP</sequence>
<dbReference type="BioCyc" id="PMAR862515-HMP:GMOO-1026-MONOMER"/>
<dbReference type="AlphaFoldDB" id="E0NS59"/>
<evidence type="ECO:0000313" key="1">
    <source>
        <dbReference type="EMBL" id="EFM02022.1"/>
    </source>
</evidence>
<dbReference type="STRING" id="862515.HMPREF0658_1010"/>
<evidence type="ECO:0000313" key="2">
    <source>
        <dbReference type="Proteomes" id="UP000004394"/>
    </source>
</evidence>
<dbReference type="EMBL" id="AEEI01000034">
    <property type="protein sequence ID" value="EFM02022.1"/>
    <property type="molecule type" value="Genomic_DNA"/>
</dbReference>
<name>E0NS59_9BACT</name>
<keyword evidence="2" id="KW-1185">Reference proteome</keyword>
<reference evidence="1" key="1">
    <citation type="submission" date="2010-07" db="EMBL/GenBank/DDBJ databases">
        <authorList>
            <person name="Muzny D."/>
            <person name="Qin X."/>
            <person name="Deng J."/>
            <person name="Jiang H."/>
            <person name="Liu Y."/>
            <person name="Qu J."/>
            <person name="Song X.-Z."/>
            <person name="Zhang L."/>
            <person name="Thornton R."/>
            <person name="Coyle M."/>
            <person name="Francisco L."/>
            <person name="Jackson L."/>
            <person name="Javaid M."/>
            <person name="Korchina V."/>
            <person name="Kovar C."/>
            <person name="Mata R."/>
            <person name="Mathew T."/>
            <person name="Ngo R."/>
            <person name="Nguyen L."/>
            <person name="Nguyen N."/>
            <person name="Okwuonu G."/>
            <person name="Ongeri F."/>
            <person name="Pham C."/>
            <person name="Simmons D."/>
            <person name="Wilczek-Boney K."/>
            <person name="Hale W."/>
            <person name="Jakkamsetti A."/>
            <person name="Pham P."/>
            <person name="Ruth R."/>
            <person name="San Lucas F."/>
            <person name="Warren J."/>
            <person name="Zhang J."/>
            <person name="Zhao Z."/>
            <person name="Zhou C."/>
            <person name="Zhu D."/>
            <person name="Lee S."/>
            <person name="Bess C."/>
            <person name="Blankenburg K."/>
            <person name="Forbes L."/>
            <person name="Fu Q."/>
            <person name="Gubbala S."/>
            <person name="Hirani K."/>
            <person name="Jayaseelan J.C."/>
            <person name="Lara F."/>
            <person name="Munidasa M."/>
            <person name="Palculict T."/>
            <person name="Patil S."/>
            <person name="Pu L.-L."/>
            <person name="Saada N."/>
            <person name="Tang L."/>
            <person name="Weissenberger G."/>
            <person name="Zhu Y."/>
            <person name="Hemphill L."/>
            <person name="Shang Y."/>
            <person name="Youmans B."/>
            <person name="Ayvaz T."/>
            <person name="Ross M."/>
            <person name="Santibanez J."/>
            <person name="Aqrawi P."/>
            <person name="Gross S."/>
            <person name="Joshi V."/>
            <person name="Fowler G."/>
            <person name="Nazareth L."/>
            <person name="Reid J."/>
            <person name="Worley K."/>
            <person name="Petrosino J."/>
            <person name="Highlander S."/>
            <person name="Gibbs R."/>
        </authorList>
    </citation>
    <scope>NUCLEOTIDE SEQUENCE [LARGE SCALE GENOMIC DNA]</scope>
    <source>
        <strain evidence="1">DSM 16973</strain>
    </source>
</reference>
<gene>
    <name evidence="1" type="ORF">HMPREF0658_1010</name>
</gene>
<dbReference type="PROSITE" id="PS51257">
    <property type="entry name" value="PROKAR_LIPOPROTEIN"/>
    <property type="match status" value="1"/>
</dbReference>
<comment type="caution">
    <text evidence="1">The sequence shown here is derived from an EMBL/GenBank/DDBJ whole genome shotgun (WGS) entry which is preliminary data.</text>
</comment>
<accession>E0NS59</accession>
<evidence type="ECO:0008006" key="3">
    <source>
        <dbReference type="Google" id="ProtNLM"/>
    </source>
</evidence>
<proteinExistence type="predicted"/>
<organism evidence="1 2">
    <name type="scientific">Hoylesella marshii DSM 16973 = JCM 13450</name>
    <dbReference type="NCBI Taxonomy" id="862515"/>
    <lineage>
        <taxon>Bacteria</taxon>
        <taxon>Pseudomonadati</taxon>
        <taxon>Bacteroidota</taxon>
        <taxon>Bacteroidia</taxon>
        <taxon>Bacteroidales</taxon>
        <taxon>Prevotellaceae</taxon>
        <taxon>Hoylesella</taxon>
    </lineage>
</organism>
<protein>
    <recommendedName>
        <fullName evidence="3">Lipoprotein</fullName>
    </recommendedName>
</protein>
<dbReference type="Proteomes" id="UP000004394">
    <property type="component" value="Unassembled WGS sequence"/>
</dbReference>